<protein>
    <recommendedName>
        <fullName evidence="8">D-tyrosyl-tRNA(Tyr) deacylase</fullName>
    </recommendedName>
</protein>
<evidence type="ECO:0000256" key="2">
    <source>
        <dbReference type="ARBA" id="ARBA00022692"/>
    </source>
</evidence>
<dbReference type="EMBL" id="CP014332">
    <property type="protein sequence ID" value="APS42000.1"/>
    <property type="molecule type" value="Genomic_DNA"/>
</dbReference>
<reference evidence="6 7" key="1">
    <citation type="submission" date="2016-02" db="EMBL/GenBank/DDBJ databases">
        <title>Complete Genome Sequence of Weissella jogaejeotgali FOL01.</title>
        <authorList>
            <person name="Lee J.-H."/>
            <person name="Ku H.-J."/>
        </authorList>
    </citation>
    <scope>NUCLEOTIDE SEQUENCE [LARGE SCALE GENOMIC DNA]</scope>
    <source>
        <strain evidence="6 7">FOL01</strain>
    </source>
</reference>
<evidence type="ECO:0000256" key="4">
    <source>
        <dbReference type="ARBA" id="ARBA00023136"/>
    </source>
</evidence>
<dbReference type="PANTHER" id="PTHR39157:SF1">
    <property type="entry name" value="DOXX FAMILY PROTEIN"/>
    <property type="match status" value="1"/>
</dbReference>
<keyword evidence="3 5" id="KW-1133">Transmembrane helix</keyword>
<accession>A0A1L6RBZ6</accession>
<feature type="transmembrane region" description="Helical" evidence="5">
    <location>
        <begin position="12"/>
        <end position="32"/>
    </location>
</feature>
<dbReference type="OrthoDB" id="26941at2"/>
<keyword evidence="2 5" id="KW-0812">Transmembrane</keyword>
<evidence type="ECO:0000256" key="3">
    <source>
        <dbReference type="ARBA" id="ARBA00022989"/>
    </source>
</evidence>
<dbReference type="AlphaFoldDB" id="A0A1L6RBZ6"/>
<proteinExistence type="predicted"/>
<dbReference type="InterPro" id="IPR032808">
    <property type="entry name" value="DoxX"/>
</dbReference>
<sequence length="166" mass="18419">MVKWLRSSKTSMVISTIIRLYVGVVWFLSGFGKISSGNFSASSMIDMAIKNPVTDANGQPAYDFYTSFLKSVVQPNIEVFNFLVEYGELFIGLGLIFGTLTTAATFFAMGLNFNYLLAGMISTNPLLLFLELIILVAGFNAGKIGLDRWVVPFMREKLPFLKKSVE</sequence>
<comment type="subcellular location">
    <subcellularLocation>
        <location evidence="1">Membrane</location>
        <topology evidence="1">Multi-pass membrane protein</topology>
    </subcellularLocation>
</comment>
<dbReference type="Pfam" id="PF07681">
    <property type="entry name" value="DoxX"/>
    <property type="match status" value="1"/>
</dbReference>
<dbReference type="PANTHER" id="PTHR39157">
    <property type="entry name" value="INTEGRAL MEMBRANE PROTEIN-RELATED"/>
    <property type="match status" value="1"/>
</dbReference>
<feature type="transmembrane region" description="Helical" evidence="5">
    <location>
        <begin position="89"/>
        <end position="114"/>
    </location>
</feature>
<gene>
    <name evidence="6" type="ORF">FOL01_1141</name>
</gene>
<evidence type="ECO:0000313" key="6">
    <source>
        <dbReference type="EMBL" id="APS42000.1"/>
    </source>
</evidence>
<name>A0A1L6RBZ6_9LACO</name>
<organism evidence="6 7">
    <name type="scientific">Weissella jogaejeotgali</name>
    <dbReference type="NCBI Taxonomy" id="1631871"/>
    <lineage>
        <taxon>Bacteria</taxon>
        <taxon>Bacillati</taxon>
        <taxon>Bacillota</taxon>
        <taxon>Bacilli</taxon>
        <taxon>Lactobacillales</taxon>
        <taxon>Lactobacillaceae</taxon>
        <taxon>Weissella</taxon>
    </lineage>
</organism>
<evidence type="ECO:0000313" key="7">
    <source>
        <dbReference type="Proteomes" id="UP000185473"/>
    </source>
</evidence>
<dbReference type="RefSeq" id="WP_075269788.1">
    <property type="nucleotide sequence ID" value="NZ_CP014332.1"/>
</dbReference>
<keyword evidence="7" id="KW-1185">Reference proteome</keyword>
<evidence type="ECO:0008006" key="8">
    <source>
        <dbReference type="Google" id="ProtNLM"/>
    </source>
</evidence>
<feature type="transmembrane region" description="Helical" evidence="5">
    <location>
        <begin position="126"/>
        <end position="146"/>
    </location>
</feature>
<evidence type="ECO:0000256" key="1">
    <source>
        <dbReference type="ARBA" id="ARBA00004141"/>
    </source>
</evidence>
<dbReference type="STRING" id="1631871.FOL01_1141"/>
<dbReference type="GO" id="GO:0016020">
    <property type="term" value="C:membrane"/>
    <property type="evidence" value="ECO:0007669"/>
    <property type="project" value="UniProtKB-SubCell"/>
</dbReference>
<dbReference type="KEGG" id="wjo:FOL01_1141"/>
<evidence type="ECO:0000256" key="5">
    <source>
        <dbReference type="SAM" id="Phobius"/>
    </source>
</evidence>
<dbReference type="Proteomes" id="UP000185473">
    <property type="component" value="Chromosome"/>
</dbReference>
<keyword evidence="4 5" id="KW-0472">Membrane</keyword>